<accession>A0A4Q0QTE3</accession>
<dbReference type="SMART" id="SM00829">
    <property type="entry name" value="PKS_ER"/>
    <property type="match status" value="1"/>
</dbReference>
<evidence type="ECO:0000313" key="3">
    <source>
        <dbReference type="EMBL" id="RXG99430.1"/>
    </source>
</evidence>
<protein>
    <submittedName>
        <fullName evidence="3">NADPH:quinone reductase</fullName>
    </submittedName>
</protein>
<evidence type="ECO:0000259" key="2">
    <source>
        <dbReference type="SMART" id="SM00829"/>
    </source>
</evidence>
<dbReference type="InterPro" id="IPR013149">
    <property type="entry name" value="ADH-like_C"/>
</dbReference>
<dbReference type="AlphaFoldDB" id="A0A4Q0QTE3"/>
<dbReference type="InterPro" id="IPR013154">
    <property type="entry name" value="ADH-like_N"/>
</dbReference>
<evidence type="ECO:0000256" key="1">
    <source>
        <dbReference type="SAM" id="MobiDB-lite"/>
    </source>
</evidence>
<dbReference type="Proteomes" id="UP000290174">
    <property type="component" value="Unassembled WGS sequence"/>
</dbReference>
<organism evidence="3 4">
    <name type="scientific">Bradyrhizobium zhanjiangense</name>
    <dbReference type="NCBI Taxonomy" id="1325107"/>
    <lineage>
        <taxon>Bacteria</taxon>
        <taxon>Pseudomonadati</taxon>
        <taxon>Pseudomonadota</taxon>
        <taxon>Alphaproteobacteria</taxon>
        <taxon>Hyphomicrobiales</taxon>
        <taxon>Nitrobacteraceae</taxon>
        <taxon>Bradyrhizobium</taxon>
    </lineage>
</organism>
<sequence length="339" mass="35353">MKAAVLERRGPDGVSWRDFPDPTPAAGESLLKVAASSVNRVDLYMRDNGGGITHTLPQVMGVEAAGEIVEAAPGSGLKPGMKAVLFSEAFCGRCRYCLAGDQPLCENVKIMGEHRNGGFADYIAMPSACFFPLPDDADLVAAGALMTGHLTAWRMLFGKRALQPGESVMIVGIGGGVAVACLQLAKLVGARVFVTSSSDAKIARALAMGADGGVNYRNDKVSAAVQQMSGGGVDMVIDSVGEASWGESLRSLRRGGRLVTCGATTGSNPPADLQRVFIRQLEIYGSTGGSIAEFRQVLDVFNRGLVRPVIDSSFRMADAPAALARLASGAQFGKVSLVA</sequence>
<name>A0A4Q0QTE3_9BRAD</name>
<feature type="domain" description="Enoyl reductase (ER)" evidence="2">
    <location>
        <begin position="10"/>
        <end position="337"/>
    </location>
</feature>
<reference evidence="3 4" key="1">
    <citation type="submission" date="2018-11" db="EMBL/GenBank/DDBJ databases">
        <title>Bradyrhizobium sp. nov., isolated from effective nodules of peanut in China.</title>
        <authorList>
            <person name="Li Y."/>
        </authorList>
    </citation>
    <scope>NUCLEOTIDE SEQUENCE [LARGE SCALE GENOMIC DNA]</scope>
    <source>
        <strain evidence="3 4">CCBAU 51770</strain>
    </source>
</reference>
<dbReference type="GO" id="GO:0016491">
    <property type="term" value="F:oxidoreductase activity"/>
    <property type="evidence" value="ECO:0007669"/>
    <property type="project" value="InterPro"/>
</dbReference>
<dbReference type="Gene3D" id="3.40.50.720">
    <property type="entry name" value="NAD(P)-binding Rossmann-like Domain"/>
    <property type="match status" value="1"/>
</dbReference>
<dbReference type="EMBL" id="RKMK01000008">
    <property type="protein sequence ID" value="RXG99430.1"/>
    <property type="molecule type" value="Genomic_DNA"/>
</dbReference>
<dbReference type="PANTHER" id="PTHR45033">
    <property type="match status" value="1"/>
</dbReference>
<proteinExistence type="predicted"/>
<dbReference type="Pfam" id="PF08240">
    <property type="entry name" value="ADH_N"/>
    <property type="match status" value="1"/>
</dbReference>
<dbReference type="InterPro" id="IPR036291">
    <property type="entry name" value="NAD(P)-bd_dom_sf"/>
</dbReference>
<dbReference type="InterPro" id="IPR011032">
    <property type="entry name" value="GroES-like_sf"/>
</dbReference>
<gene>
    <name evidence="3" type="ORF">EAS61_12135</name>
</gene>
<dbReference type="Pfam" id="PF00107">
    <property type="entry name" value="ADH_zinc_N"/>
    <property type="match status" value="1"/>
</dbReference>
<dbReference type="PANTHER" id="PTHR45033:SF3">
    <property type="entry name" value="DEHYDROGENASE, PUTATIVE (AFU_ORTHOLOGUE AFUA_2G13270)-RELATED"/>
    <property type="match status" value="1"/>
</dbReference>
<feature type="region of interest" description="Disordered" evidence="1">
    <location>
        <begin position="1"/>
        <end position="21"/>
    </location>
</feature>
<dbReference type="SUPFAM" id="SSF51735">
    <property type="entry name" value="NAD(P)-binding Rossmann-fold domains"/>
    <property type="match status" value="1"/>
</dbReference>
<evidence type="ECO:0000313" key="4">
    <source>
        <dbReference type="Proteomes" id="UP000290174"/>
    </source>
</evidence>
<comment type="caution">
    <text evidence="3">The sequence shown here is derived from an EMBL/GenBank/DDBJ whole genome shotgun (WGS) entry which is preliminary data.</text>
</comment>
<dbReference type="Gene3D" id="3.90.180.10">
    <property type="entry name" value="Medium-chain alcohol dehydrogenases, catalytic domain"/>
    <property type="match status" value="1"/>
</dbReference>
<feature type="compositionally biased region" description="Basic and acidic residues" evidence="1">
    <location>
        <begin position="1"/>
        <end position="11"/>
    </location>
</feature>
<dbReference type="InterPro" id="IPR020843">
    <property type="entry name" value="ER"/>
</dbReference>
<dbReference type="InterPro" id="IPR052711">
    <property type="entry name" value="Zinc_ADH-like"/>
</dbReference>
<dbReference type="RefSeq" id="WP_128933769.1">
    <property type="nucleotide sequence ID" value="NZ_CP022221.1"/>
</dbReference>
<dbReference type="SUPFAM" id="SSF50129">
    <property type="entry name" value="GroES-like"/>
    <property type="match status" value="1"/>
</dbReference>